<protein>
    <recommendedName>
        <fullName evidence="10">UDP-N-acetylglucosamine--N-acetylmuramyl-(pentapeptide) pyrophosphoryl-undecaprenol N-acetylglucosamine transferase</fullName>
        <ecNumber evidence="10">2.4.1.227</ecNumber>
    </recommendedName>
    <alternativeName>
        <fullName evidence="10">Undecaprenyl-PP-MurNAc-pentapeptide-UDPGlcNAc GlcNAc transferase</fullName>
    </alternativeName>
</protein>
<dbReference type="GO" id="GO:0009252">
    <property type="term" value="P:peptidoglycan biosynthetic process"/>
    <property type="evidence" value="ECO:0007669"/>
    <property type="project" value="UniProtKB-UniRule"/>
</dbReference>
<dbReference type="PANTHER" id="PTHR21015">
    <property type="entry name" value="UDP-N-ACETYLGLUCOSAMINE--N-ACETYLMURAMYL-(PENTAPEPTIDE) PYROPHOSPHORYL-UNDECAPRENOL N-ACETYLGLUCOSAMINE TRANSFERASE 1"/>
    <property type="match status" value="1"/>
</dbReference>
<dbReference type="Pfam" id="PF03033">
    <property type="entry name" value="Glyco_transf_28"/>
    <property type="match status" value="1"/>
</dbReference>
<dbReference type="GO" id="GO:0005975">
    <property type="term" value="P:carbohydrate metabolic process"/>
    <property type="evidence" value="ECO:0007669"/>
    <property type="project" value="InterPro"/>
</dbReference>
<evidence type="ECO:0000256" key="5">
    <source>
        <dbReference type="ARBA" id="ARBA00022960"/>
    </source>
</evidence>
<comment type="similarity">
    <text evidence="10">Belongs to the glycosyltransferase 28 family. MurG subfamily.</text>
</comment>
<dbReference type="EMBL" id="WFLN01000010">
    <property type="protein sequence ID" value="KAB8028142.1"/>
    <property type="molecule type" value="Genomic_DNA"/>
</dbReference>
<organism evidence="13 14">
    <name type="scientific">Fluviispira multicolorata</name>
    <dbReference type="NCBI Taxonomy" id="2654512"/>
    <lineage>
        <taxon>Bacteria</taxon>
        <taxon>Pseudomonadati</taxon>
        <taxon>Bdellovibrionota</taxon>
        <taxon>Oligoflexia</taxon>
        <taxon>Silvanigrellales</taxon>
        <taxon>Silvanigrellaceae</taxon>
        <taxon>Fluviispira</taxon>
    </lineage>
</organism>
<evidence type="ECO:0000256" key="6">
    <source>
        <dbReference type="ARBA" id="ARBA00022984"/>
    </source>
</evidence>
<comment type="subcellular location">
    <subcellularLocation>
        <location evidence="10">Cell membrane</location>
        <topology evidence="10">Peripheral membrane protein</topology>
        <orientation evidence="10">Cytoplasmic side</orientation>
    </subcellularLocation>
</comment>
<keyword evidence="9 10" id="KW-0961">Cell wall biogenesis/degradation</keyword>
<dbReference type="HAMAP" id="MF_00033">
    <property type="entry name" value="MurG"/>
    <property type="match status" value="1"/>
</dbReference>
<name>A0A833JDB1_9BACT</name>
<keyword evidence="3 10" id="KW-0328">Glycosyltransferase</keyword>
<dbReference type="Gene3D" id="3.40.50.2000">
    <property type="entry name" value="Glycogen Phosphorylase B"/>
    <property type="match status" value="2"/>
</dbReference>
<evidence type="ECO:0000256" key="7">
    <source>
        <dbReference type="ARBA" id="ARBA00023136"/>
    </source>
</evidence>
<feature type="domain" description="Glycosyl transferase family 28 C-terminal" evidence="12">
    <location>
        <begin position="206"/>
        <end position="348"/>
    </location>
</feature>
<evidence type="ECO:0000256" key="10">
    <source>
        <dbReference type="HAMAP-Rule" id="MF_00033"/>
    </source>
</evidence>
<dbReference type="UniPathway" id="UPA00219"/>
<dbReference type="CDD" id="cd03785">
    <property type="entry name" value="GT28_MurG"/>
    <property type="match status" value="1"/>
</dbReference>
<dbReference type="EC" id="2.4.1.227" evidence="10"/>
<evidence type="ECO:0000256" key="3">
    <source>
        <dbReference type="ARBA" id="ARBA00022676"/>
    </source>
</evidence>
<proteinExistence type="inferred from homology"/>
<evidence type="ECO:0000256" key="8">
    <source>
        <dbReference type="ARBA" id="ARBA00023306"/>
    </source>
</evidence>
<comment type="caution">
    <text evidence="10">Lacks conserved residue(s) required for the propagation of feature annotation.</text>
</comment>
<dbReference type="GO" id="GO:0051301">
    <property type="term" value="P:cell division"/>
    <property type="evidence" value="ECO:0007669"/>
    <property type="project" value="UniProtKB-KW"/>
</dbReference>
<reference evidence="13 14" key="1">
    <citation type="submission" date="2019-10" db="EMBL/GenBank/DDBJ databases">
        <title>New genus of Silvanigrellaceae.</title>
        <authorList>
            <person name="Pitt A."/>
            <person name="Hahn M.W."/>
        </authorList>
    </citation>
    <scope>NUCLEOTIDE SEQUENCE [LARGE SCALE GENOMIC DNA]</scope>
    <source>
        <strain evidence="13 14">33A1-SZDP</strain>
    </source>
</reference>
<dbReference type="Proteomes" id="UP000442694">
    <property type="component" value="Unassembled WGS sequence"/>
</dbReference>
<evidence type="ECO:0000259" key="12">
    <source>
        <dbReference type="Pfam" id="PF04101"/>
    </source>
</evidence>
<evidence type="ECO:0000256" key="4">
    <source>
        <dbReference type="ARBA" id="ARBA00022679"/>
    </source>
</evidence>
<feature type="binding site" evidence="10">
    <location>
        <position position="213"/>
    </location>
    <ligand>
        <name>UDP-N-acetyl-alpha-D-glucosamine</name>
        <dbReference type="ChEBI" id="CHEBI:57705"/>
    </ligand>
</feature>
<comment type="catalytic activity">
    <reaction evidence="10">
        <text>di-trans,octa-cis-undecaprenyl diphospho-N-acetyl-alpha-D-muramoyl-L-alanyl-D-glutamyl-meso-2,6-diaminopimeloyl-D-alanyl-D-alanine + UDP-N-acetyl-alpha-D-glucosamine = di-trans,octa-cis-undecaprenyl diphospho-[N-acetyl-alpha-D-glucosaminyl-(1-&gt;4)]-N-acetyl-alpha-D-muramoyl-L-alanyl-D-glutamyl-meso-2,6-diaminopimeloyl-D-alanyl-D-alanine + UDP + H(+)</text>
        <dbReference type="Rhea" id="RHEA:31227"/>
        <dbReference type="ChEBI" id="CHEBI:15378"/>
        <dbReference type="ChEBI" id="CHEBI:57705"/>
        <dbReference type="ChEBI" id="CHEBI:58223"/>
        <dbReference type="ChEBI" id="CHEBI:61387"/>
        <dbReference type="ChEBI" id="CHEBI:61388"/>
        <dbReference type="EC" id="2.4.1.227"/>
    </reaction>
</comment>
<keyword evidence="8 10" id="KW-0131">Cell cycle</keyword>
<dbReference type="InterPro" id="IPR006009">
    <property type="entry name" value="GlcNAc_MurG"/>
</dbReference>
<gene>
    <name evidence="10" type="primary">murG</name>
    <name evidence="13" type="ORF">GCL57_13925</name>
</gene>
<comment type="caution">
    <text evidence="13">The sequence shown here is derived from an EMBL/GenBank/DDBJ whole genome shotgun (WGS) entry which is preliminary data.</text>
</comment>
<accession>A0A833JDB1</accession>
<dbReference type="InterPro" id="IPR004276">
    <property type="entry name" value="GlycoTrans_28_N"/>
</dbReference>
<evidence type="ECO:0000256" key="9">
    <source>
        <dbReference type="ARBA" id="ARBA00023316"/>
    </source>
</evidence>
<dbReference type="SUPFAM" id="SSF53756">
    <property type="entry name" value="UDP-Glycosyltransferase/glycogen phosphorylase"/>
    <property type="match status" value="1"/>
</dbReference>
<evidence type="ECO:0000313" key="14">
    <source>
        <dbReference type="Proteomes" id="UP000442694"/>
    </source>
</evidence>
<dbReference type="InterPro" id="IPR007235">
    <property type="entry name" value="Glyco_trans_28_C"/>
</dbReference>
<evidence type="ECO:0000256" key="2">
    <source>
        <dbReference type="ARBA" id="ARBA00022618"/>
    </source>
</evidence>
<feature type="domain" description="Glycosyltransferase family 28 N-terminal" evidence="11">
    <location>
        <begin position="10"/>
        <end position="148"/>
    </location>
</feature>
<dbReference type="AlphaFoldDB" id="A0A833JDB1"/>
<comment type="pathway">
    <text evidence="10">Cell wall biogenesis; peptidoglycan biosynthesis.</text>
</comment>
<feature type="binding site" evidence="10">
    <location>
        <position position="307"/>
    </location>
    <ligand>
        <name>UDP-N-acetyl-alpha-D-glucosamine</name>
        <dbReference type="ChEBI" id="CHEBI:57705"/>
    </ligand>
</feature>
<keyword evidence="1 10" id="KW-1003">Cell membrane</keyword>
<dbReference type="PANTHER" id="PTHR21015:SF27">
    <property type="entry name" value="UDP-N-ACETYLGLUCOSAMINE--N-ACETYLMURAMYL-(PENTAPEPTIDE) PYROPHOSPHORYL-UNDECAPRENOL N-ACETYLGLUCOSAMINE TRANSFERASE"/>
    <property type="match status" value="1"/>
</dbReference>
<dbReference type="Pfam" id="PF04101">
    <property type="entry name" value="Glyco_tran_28_C"/>
    <property type="match status" value="1"/>
</dbReference>
<comment type="function">
    <text evidence="10">Cell wall formation. Catalyzes the transfer of a GlcNAc subunit on undecaprenyl-pyrophosphoryl-MurNAc-pentapeptide (lipid intermediate I) to form undecaprenyl-pyrophosphoryl-MurNAc-(pentapeptide)GlcNAc (lipid intermediate II).</text>
</comment>
<dbReference type="RefSeq" id="WP_152213963.1">
    <property type="nucleotide sequence ID" value="NZ_WFLN01000010.1"/>
</dbReference>
<dbReference type="GO" id="GO:0005886">
    <property type="term" value="C:plasma membrane"/>
    <property type="evidence" value="ECO:0007669"/>
    <property type="project" value="UniProtKB-SubCell"/>
</dbReference>
<evidence type="ECO:0000259" key="11">
    <source>
        <dbReference type="Pfam" id="PF03033"/>
    </source>
</evidence>
<keyword evidence="6 10" id="KW-0573">Peptidoglycan synthesis</keyword>
<keyword evidence="4 10" id="KW-0808">Transferase</keyword>
<feature type="binding site" evidence="10">
    <location>
        <begin position="17"/>
        <end position="19"/>
    </location>
    <ligand>
        <name>UDP-N-acetyl-alpha-D-glucosamine</name>
        <dbReference type="ChEBI" id="CHEBI:57705"/>
    </ligand>
</feature>
<dbReference type="GO" id="GO:0008360">
    <property type="term" value="P:regulation of cell shape"/>
    <property type="evidence" value="ECO:0007669"/>
    <property type="project" value="UniProtKB-KW"/>
</dbReference>
<dbReference type="GO" id="GO:0050511">
    <property type="term" value="F:undecaprenyldiphospho-muramoylpentapeptide beta-N-acetylglucosaminyltransferase activity"/>
    <property type="evidence" value="ECO:0007669"/>
    <property type="project" value="UniProtKB-UniRule"/>
</dbReference>
<keyword evidence="2 10" id="KW-0132">Cell division</keyword>
<keyword evidence="14" id="KW-1185">Reference proteome</keyword>
<keyword evidence="7 10" id="KW-0472">Membrane</keyword>
<sequence>MKDNNKRYVIVLTGGGTAGHVWPHFALFEGEKSPLANAFRENKLSVHYIGSQSGMEKDLVLINQPNWTYHSVATGKLRRYFSLKNFSDIFKIIFGFLQAFFLLGKIKASVVFSKGGFVSAPVVWAAWLRGVPIVIHESDATPALATKLTLPFSFLALVAFAETIPKMPPLFQKRVKHVGLPIRESLFSASKNDSLKFFNLESNKKTILIFGGSLGAQSLNNKMFNIIPELNKQFNIIHIVGKGNKSEIMNVNHYRQYEFLNQEMKYAYAAADLAICRAGASSIFELAAARVPMILVPLGLHASRGDQIVNARIFTNQGWAQIIDENTFQNESAIQLIESTMNSLDERKKALDSSPSAQTASKVSELIWDIILRYEANK</sequence>
<dbReference type="GO" id="GO:0071555">
    <property type="term" value="P:cell wall organization"/>
    <property type="evidence" value="ECO:0007669"/>
    <property type="project" value="UniProtKB-KW"/>
</dbReference>
<feature type="binding site" evidence="10">
    <location>
        <position position="183"/>
    </location>
    <ligand>
        <name>UDP-N-acetyl-alpha-D-glucosamine</name>
        <dbReference type="ChEBI" id="CHEBI:57705"/>
    </ligand>
</feature>
<evidence type="ECO:0000313" key="13">
    <source>
        <dbReference type="EMBL" id="KAB8028142.1"/>
    </source>
</evidence>
<evidence type="ECO:0000256" key="1">
    <source>
        <dbReference type="ARBA" id="ARBA00022475"/>
    </source>
</evidence>
<keyword evidence="5 10" id="KW-0133">Cell shape</keyword>